<dbReference type="OMA" id="TIFRSAY"/>
<accession>A0A0L7K7X6</accession>
<dbReference type="GO" id="GO:0003735">
    <property type="term" value="F:structural constituent of ribosome"/>
    <property type="evidence" value="ECO:0007669"/>
    <property type="project" value="InterPro"/>
</dbReference>
<dbReference type="OrthoDB" id="10255148at2759"/>
<name>A0A0L7K7X6_PLAFX</name>
<evidence type="ECO:0000313" key="6">
    <source>
        <dbReference type="EMBL" id="KOB59407.1"/>
    </source>
</evidence>
<dbReference type="SMART" id="SM01384">
    <property type="entry name" value="Ribosomal_L15e"/>
    <property type="match status" value="1"/>
</dbReference>
<dbReference type="KEGG" id="pfh:PFHG_01165"/>
<evidence type="ECO:0000313" key="7">
    <source>
        <dbReference type="Proteomes" id="UP000054289"/>
    </source>
</evidence>
<dbReference type="InterPro" id="IPR024794">
    <property type="entry name" value="Rbsml_eL15_core_dom_sf"/>
</dbReference>
<evidence type="ECO:0000256" key="2">
    <source>
        <dbReference type="ARBA" id="ARBA00022980"/>
    </source>
</evidence>
<dbReference type="FunFam" id="3.40.1120.10:FF:000001">
    <property type="entry name" value="Ribosomal protein L15"/>
    <property type="match status" value="1"/>
</dbReference>
<dbReference type="GO" id="GO:0002181">
    <property type="term" value="P:cytoplasmic translation"/>
    <property type="evidence" value="ECO:0007669"/>
    <property type="project" value="TreeGrafter"/>
</dbReference>
<dbReference type="Pfam" id="PF00827">
    <property type="entry name" value="Ribosomal_L15e"/>
    <property type="match status" value="1"/>
</dbReference>
<dbReference type="GO" id="GO:0003723">
    <property type="term" value="F:RNA binding"/>
    <property type="evidence" value="ECO:0007669"/>
    <property type="project" value="TreeGrafter"/>
</dbReference>
<gene>
    <name evidence="6" type="ORF">PFHG_01165</name>
</gene>
<dbReference type="NCBIfam" id="NF003269">
    <property type="entry name" value="PRK04243.1"/>
    <property type="match status" value="1"/>
</dbReference>
<dbReference type="InterPro" id="IPR020925">
    <property type="entry name" value="Ribosomal_eL15_CS"/>
</dbReference>
<comment type="similarity">
    <text evidence="1 4">Belongs to the eukaryotic ribosomal protein eL15 family.</text>
</comment>
<keyword evidence="3 4" id="KW-0687">Ribonucleoprotein</keyword>
<feature type="region of interest" description="Disordered" evidence="5">
    <location>
        <begin position="95"/>
        <end position="115"/>
    </location>
</feature>
<feature type="compositionally biased region" description="Basic residues" evidence="5">
    <location>
        <begin position="95"/>
        <end position="111"/>
    </location>
</feature>
<dbReference type="InterPro" id="IPR012678">
    <property type="entry name" value="Ribosomal_uL23/eL15/eS24_sf"/>
</dbReference>
<evidence type="ECO:0000256" key="1">
    <source>
        <dbReference type="ARBA" id="ARBA00006857"/>
    </source>
</evidence>
<evidence type="ECO:0000256" key="3">
    <source>
        <dbReference type="ARBA" id="ARBA00023274"/>
    </source>
</evidence>
<dbReference type="EMBL" id="CH671936">
    <property type="protein sequence ID" value="KOB59407.1"/>
    <property type="molecule type" value="Genomic_DNA"/>
</dbReference>
<dbReference type="AlphaFoldDB" id="A0A0L7K7X6"/>
<dbReference type="PROSITE" id="PS01194">
    <property type="entry name" value="RIBOSOMAL_L15E"/>
    <property type="match status" value="1"/>
</dbReference>
<dbReference type="InterPro" id="IPR000439">
    <property type="entry name" value="Ribosomal_eL15"/>
</dbReference>
<reference evidence="6 7" key="1">
    <citation type="submission" date="2006-03" db="EMBL/GenBank/DDBJ databases">
        <title>Annotation of Plasmodium falciparum HB3.</title>
        <authorList>
            <consortium name="The Broad Institute Genome Sequencing Platform"/>
            <person name="Volkman S.K."/>
            <person name="Neafsey D.E."/>
            <person name="Dash A.P."/>
            <person name="Chitnis C.E."/>
            <person name="Hartl D.L."/>
            <person name="Young S.K."/>
            <person name="Zeng Q."/>
            <person name="Koehrsen M."/>
            <person name="Alvarado L."/>
            <person name="Berlin A."/>
            <person name="Borenstein D."/>
            <person name="Chapman S.B."/>
            <person name="Chen Z."/>
            <person name="Engels R."/>
            <person name="Freedman E."/>
            <person name="Gellesch M."/>
            <person name="Goldberg J."/>
            <person name="Griggs A."/>
            <person name="Gujja S."/>
            <person name="Heilman E.R."/>
            <person name="Heiman D.I."/>
            <person name="Howarth C."/>
            <person name="Jen D."/>
            <person name="Larson L."/>
            <person name="Mehta T."/>
            <person name="Neiman D."/>
            <person name="Park D."/>
            <person name="Pearson M."/>
            <person name="Roberts A."/>
            <person name="Saif S."/>
            <person name="Shea T."/>
            <person name="Shenoy N."/>
            <person name="Sisk P."/>
            <person name="Stolte C."/>
            <person name="Sykes S."/>
            <person name="Walk T."/>
            <person name="White J."/>
            <person name="Yandava C."/>
            <person name="Haas B."/>
            <person name="Henn M.R."/>
            <person name="Nusbaum C."/>
            <person name="Birren B."/>
        </authorList>
    </citation>
    <scope>NUCLEOTIDE SEQUENCE [LARGE SCALE GENOMIC DNA]</scope>
    <source>
        <strain evidence="6">HB3</strain>
    </source>
</reference>
<keyword evidence="2 4" id="KW-0689">Ribosomal protein</keyword>
<dbReference type="PANTHER" id="PTHR11847">
    <property type="entry name" value="RIBOSOMAL PROTEIN L15"/>
    <property type="match status" value="1"/>
</dbReference>
<sequence>MGAYKYFQEIWKKKQSDAMHFLLRVRTWEYRGIRKMNVMICNKMHMQLPVVHRVSKPSRPDKARRLGYKAIQGFVIYRVRVRRGDRKKRVKKGIVHGKPKHQGVHKQKSTRNLKSVAEGKVGKSICGNLRVLNSYWVGQDAVYKYYEVILVDPNHNAVRNNPKINWICNPVHKHRELRGLTSAGKKYRGLRVKGHLSAKSRPSIRANWKRRQLIKLRKCR</sequence>
<organism evidence="6 7">
    <name type="scientific">Plasmodium falciparum (isolate HB3)</name>
    <dbReference type="NCBI Taxonomy" id="137071"/>
    <lineage>
        <taxon>Eukaryota</taxon>
        <taxon>Sar</taxon>
        <taxon>Alveolata</taxon>
        <taxon>Apicomplexa</taxon>
        <taxon>Aconoidasida</taxon>
        <taxon>Haemosporida</taxon>
        <taxon>Plasmodiidae</taxon>
        <taxon>Plasmodium</taxon>
        <taxon>Plasmodium (Laverania)</taxon>
    </lineage>
</organism>
<dbReference type="Gene3D" id="3.40.1120.10">
    <property type="entry name" value="Ribosomal protein l15e"/>
    <property type="match status" value="1"/>
</dbReference>
<evidence type="ECO:0000256" key="5">
    <source>
        <dbReference type="SAM" id="MobiDB-lite"/>
    </source>
</evidence>
<reference evidence="7" key="2">
    <citation type="submission" date="2006-03" db="EMBL/GenBank/DDBJ databases">
        <title>The genome sequence of the Plasmodium falciparum HB3.</title>
        <authorList>
            <consortium name="The Broad Institute Genome Sequencing Platform"/>
            <person name="Birren B."/>
            <person name="Lander E."/>
            <person name="Galagan J."/>
            <person name="Nusbaum C."/>
            <person name="Devon K."/>
            <person name="Henn M."/>
            <person name="Jaffe D."/>
            <person name="Butler J."/>
            <person name="Alvarez P."/>
            <person name="Gnerre S."/>
            <person name="Grabherr M."/>
            <person name="Kleber M."/>
            <person name="Mauceli E."/>
            <person name="Brockman W."/>
            <person name="MacCallum I.A."/>
            <person name="Rounsley S."/>
            <person name="Young S."/>
            <person name="LaButti K."/>
            <person name="Pushparaj V."/>
            <person name="DeCaprio D."/>
            <person name="Crawford M."/>
            <person name="Koehrsen M."/>
            <person name="Engels R."/>
            <person name="Montgomery P."/>
            <person name="Pearson M."/>
            <person name="Howarth C."/>
            <person name="Larson L."/>
            <person name="Luoma S."/>
            <person name="White J."/>
            <person name="Kodira C."/>
            <person name="Zeng Q."/>
            <person name="Oleary S."/>
            <person name="Yandava C."/>
            <person name="Alvarado L."/>
            <person name="Wirth D."/>
            <person name="Volkman S."/>
            <person name="Hartl D."/>
        </authorList>
    </citation>
    <scope>NUCLEOTIDE SEQUENCE [LARGE SCALE GENOMIC DNA]</scope>
</reference>
<evidence type="ECO:0000256" key="4">
    <source>
        <dbReference type="RuleBase" id="RU000663"/>
    </source>
</evidence>
<protein>
    <recommendedName>
        <fullName evidence="4">Ribosomal protein L15</fullName>
    </recommendedName>
</protein>
<dbReference type="PANTHER" id="PTHR11847:SF4">
    <property type="entry name" value="LARGE RIBOSOMAL SUBUNIT PROTEIN EL15"/>
    <property type="match status" value="1"/>
</dbReference>
<proteinExistence type="inferred from homology"/>
<dbReference type="Proteomes" id="UP000054289">
    <property type="component" value="Unassembled WGS sequence"/>
</dbReference>
<dbReference type="SUPFAM" id="SSF54189">
    <property type="entry name" value="Ribosomal proteins S24e, L23 and L15e"/>
    <property type="match status" value="1"/>
</dbReference>
<dbReference type="GO" id="GO:0022625">
    <property type="term" value="C:cytosolic large ribosomal subunit"/>
    <property type="evidence" value="ECO:0007669"/>
    <property type="project" value="TreeGrafter"/>
</dbReference>